<protein>
    <recommendedName>
        <fullName evidence="3">PRC-barrel domain-containing protein</fullName>
    </recommendedName>
</protein>
<evidence type="ECO:0000313" key="5">
    <source>
        <dbReference type="Proteomes" id="UP000001095"/>
    </source>
</evidence>
<dbReference type="OrthoDB" id="7818259at2"/>
<feature type="chain" id="PRO_5003920124" description="PRC-barrel domain-containing protein" evidence="2">
    <location>
        <begin position="23"/>
        <end position="180"/>
    </location>
</feature>
<evidence type="ECO:0000313" key="4">
    <source>
        <dbReference type="EMBL" id="EKS39014.1"/>
    </source>
</evidence>
<sequence>MIKTYVATALLGTALAGGAAFAQTTTPASPAAAPAVSAPADQASLKGNNWRASKLVGLAVYNDANEKLGDISEILLDKTGKVNAVVIGVGGFLGVGQHDIAVGFDKLKWMDEPVRSASADKMPGSSGTATTARPSTTTGAAGSSMSASTKNEWYPDHAVMSGTKEQLKAMPEFKYTESKK</sequence>
<dbReference type="Proteomes" id="UP000001095">
    <property type="component" value="Unassembled WGS sequence"/>
</dbReference>
<comment type="caution">
    <text evidence="4">The sequence shown here is derived from an EMBL/GenBank/DDBJ whole genome shotgun (WGS) entry which is preliminary data.</text>
</comment>
<evidence type="ECO:0000256" key="2">
    <source>
        <dbReference type="SAM" id="SignalP"/>
    </source>
</evidence>
<dbReference type="Pfam" id="PF05239">
    <property type="entry name" value="PRC"/>
    <property type="match status" value="1"/>
</dbReference>
<dbReference type="InterPro" id="IPR027275">
    <property type="entry name" value="PRC-brl_dom"/>
</dbReference>
<gene>
    <name evidence="4" type="ORF">HMPREF9696_01483</name>
</gene>
<dbReference type="InterPro" id="IPR011033">
    <property type="entry name" value="PRC_barrel-like_sf"/>
</dbReference>
<accession>K8PE38</accession>
<organism evidence="4 5">
    <name type="scientific">Afipia clevelandensis ATCC 49720</name>
    <dbReference type="NCBI Taxonomy" id="883079"/>
    <lineage>
        <taxon>Bacteria</taxon>
        <taxon>Pseudomonadati</taxon>
        <taxon>Pseudomonadota</taxon>
        <taxon>Alphaproteobacteria</taxon>
        <taxon>Hyphomicrobiales</taxon>
        <taxon>Nitrobacteraceae</taxon>
        <taxon>Afipia</taxon>
    </lineage>
</organism>
<proteinExistence type="predicted"/>
<dbReference type="EMBL" id="AGWY01000006">
    <property type="protein sequence ID" value="EKS39014.1"/>
    <property type="molecule type" value="Genomic_DNA"/>
</dbReference>
<evidence type="ECO:0000256" key="1">
    <source>
        <dbReference type="SAM" id="MobiDB-lite"/>
    </source>
</evidence>
<dbReference type="HOGENOM" id="CLU_091638_1_0_5"/>
<feature type="domain" description="PRC-barrel" evidence="3">
    <location>
        <begin position="51"/>
        <end position="105"/>
    </location>
</feature>
<dbReference type="RefSeq" id="WP_002712349.1">
    <property type="nucleotide sequence ID" value="NZ_KB375281.1"/>
</dbReference>
<feature type="region of interest" description="Disordered" evidence="1">
    <location>
        <begin position="116"/>
        <end position="160"/>
    </location>
</feature>
<dbReference type="Gene3D" id="2.30.30.240">
    <property type="entry name" value="PRC-barrel domain"/>
    <property type="match status" value="1"/>
</dbReference>
<name>K8PE38_9BRAD</name>
<dbReference type="PATRIC" id="fig|883079.3.peg.1505"/>
<dbReference type="SUPFAM" id="SSF50346">
    <property type="entry name" value="PRC-barrel domain"/>
    <property type="match status" value="1"/>
</dbReference>
<evidence type="ECO:0000259" key="3">
    <source>
        <dbReference type="Pfam" id="PF05239"/>
    </source>
</evidence>
<reference evidence="4 5" key="1">
    <citation type="submission" date="2012-04" db="EMBL/GenBank/DDBJ databases">
        <title>The Genome Sequence of Afipia clevelandensis ATCC 49720.</title>
        <authorList>
            <consortium name="The Broad Institute Genome Sequencing Platform"/>
            <person name="Earl A."/>
            <person name="Ward D."/>
            <person name="Feldgarden M."/>
            <person name="Gevers D."/>
            <person name="Huys G."/>
            <person name="Walker B."/>
            <person name="Young S.K."/>
            <person name="Zeng Q."/>
            <person name="Gargeya S."/>
            <person name="Fitzgerald M."/>
            <person name="Haas B."/>
            <person name="Abouelleil A."/>
            <person name="Alvarado L."/>
            <person name="Arachchi H.M."/>
            <person name="Berlin A."/>
            <person name="Chapman S.B."/>
            <person name="Goldberg J."/>
            <person name="Griggs A."/>
            <person name="Gujja S."/>
            <person name="Hansen M."/>
            <person name="Howarth C."/>
            <person name="Imamovic A."/>
            <person name="Larimer J."/>
            <person name="McCowen C."/>
            <person name="Montmayeur A."/>
            <person name="Murphy C."/>
            <person name="Neiman D."/>
            <person name="Pearson M."/>
            <person name="Priest M."/>
            <person name="Roberts A."/>
            <person name="Saif S."/>
            <person name="Shea T."/>
            <person name="Sisk P."/>
            <person name="Sykes S."/>
            <person name="Wortman J."/>
            <person name="Nusbaum C."/>
            <person name="Birren B."/>
        </authorList>
    </citation>
    <scope>NUCLEOTIDE SEQUENCE [LARGE SCALE GENOMIC DNA]</scope>
    <source>
        <strain evidence="4 5">ATCC 49720</strain>
    </source>
</reference>
<dbReference type="AlphaFoldDB" id="K8PE38"/>
<feature type="signal peptide" evidence="2">
    <location>
        <begin position="1"/>
        <end position="22"/>
    </location>
</feature>
<keyword evidence="2" id="KW-0732">Signal</keyword>
<dbReference type="PANTHER" id="PTHR36505:SF1">
    <property type="entry name" value="BLR1072 PROTEIN"/>
    <property type="match status" value="1"/>
</dbReference>
<keyword evidence="5" id="KW-1185">Reference proteome</keyword>
<dbReference type="PANTHER" id="PTHR36505">
    <property type="entry name" value="BLR1072 PROTEIN"/>
    <property type="match status" value="1"/>
</dbReference>
<feature type="compositionally biased region" description="Low complexity" evidence="1">
    <location>
        <begin position="124"/>
        <end position="149"/>
    </location>
</feature>